<dbReference type="GeneID" id="1245706"/>
<dbReference type="InterPro" id="IPR020502">
    <property type="entry name" value="LtuB"/>
</dbReference>
<protein>
    <submittedName>
        <fullName evidence="1">Late transcription unit B protein</fullName>
    </submittedName>
</protein>
<dbReference type="KEGG" id="cmx:DNC_01775"/>
<sequence length="97" mass="11233">MKKRGSRSLAQVIRCKTGKYFPASVESGTKKEKKHHYSTASKEKEVLRKRAAEFDVLVRSLLNKQMPKNPDQILVFTYQKGFVETDLHNFGRYSVKL</sequence>
<dbReference type="EMBL" id="CP007217">
    <property type="protein sequence ID" value="AJR10436.1"/>
    <property type="molecule type" value="Genomic_DNA"/>
</dbReference>
<dbReference type="RefSeq" id="WP_010230233.1">
    <property type="nucleotide sequence ID" value="NZ_CP007217.1"/>
</dbReference>
<accession>A0A069ZXN5</accession>
<dbReference type="PATRIC" id="fig|243161.6.peg.380"/>
<dbReference type="KEGG" id="cmg:NC81_01770"/>
<dbReference type="STRING" id="83560.NC80_01755"/>
<organism evidence="1 2">
    <name type="scientific">Chlamydia muridarum</name>
    <dbReference type="NCBI Taxonomy" id="83560"/>
    <lineage>
        <taxon>Bacteria</taxon>
        <taxon>Pseudomonadati</taxon>
        <taxon>Chlamydiota</taxon>
        <taxon>Chlamydiia</taxon>
        <taxon>Chlamydiales</taxon>
        <taxon>Chlamydiaceae</taxon>
        <taxon>Chlamydia/Chlamydophila group</taxon>
        <taxon>Chlamydia</taxon>
    </lineage>
</organism>
<evidence type="ECO:0000313" key="1">
    <source>
        <dbReference type="EMBL" id="AJR10436.1"/>
    </source>
</evidence>
<dbReference type="Proteomes" id="UP000260363">
    <property type="component" value="Chromosome"/>
</dbReference>
<dbReference type="OMA" id="KKHHYST"/>
<dbReference type="AlphaFoldDB" id="A0A069ZXN5"/>
<dbReference type="Pfam" id="PF17455">
    <property type="entry name" value="LtuB"/>
    <property type="match status" value="1"/>
</dbReference>
<name>A0A069ZXN5_CHLMR</name>
<proteinExistence type="predicted"/>
<dbReference type="KEGG" id="cmm:NC80_01755"/>
<gene>
    <name evidence="1" type="ORF">BD36_01895</name>
</gene>
<evidence type="ECO:0000313" key="2">
    <source>
        <dbReference type="Proteomes" id="UP000260363"/>
    </source>
</evidence>
<reference evidence="1 2" key="1">
    <citation type="submission" date="2014-02" db="EMBL/GenBank/DDBJ databases">
        <authorList>
            <person name="Chen C."/>
            <person name="Conrad T.A."/>
            <person name="Zhou Z."/>
            <person name="Lai Z."/>
            <person name="Zhong G."/>
        </authorList>
    </citation>
    <scope>NUCLEOTIDE SEQUENCE [LARGE SCALE GENOMIC DNA]</scope>
    <source>
        <strain evidence="1 2">Nigg3-28</strain>
    </source>
</reference>